<evidence type="ECO:0000259" key="1">
    <source>
        <dbReference type="SMART" id="SM00672"/>
    </source>
</evidence>
<dbReference type="EMBL" id="WJXA01000175">
    <property type="protein sequence ID" value="KAF7114904.1"/>
    <property type="molecule type" value="Genomic_DNA"/>
</dbReference>
<protein>
    <recommendedName>
        <fullName evidence="1">Glycosyl transferase CAP10 domain-containing protein</fullName>
    </recommendedName>
</protein>
<organism evidence="2 3">
    <name type="scientific">Rhododendron simsii</name>
    <name type="common">Sims's rhododendron</name>
    <dbReference type="NCBI Taxonomy" id="118357"/>
    <lineage>
        <taxon>Eukaryota</taxon>
        <taxon>Viridiplantae</taxon>
        <taxon>Streptophyta</taxon>
        <taxon>Embryophyta</taxon>
        <taxon>Tracheophyta</taxon>
        <taxon>Spermatophyta</taxon>
        <taxon>Magnoliopsida</taxon>
        <taxon>eudicotyledons</taxon>
        <taxon>Gunneridae</taxon>
        <taxon>Pentapetalae</taxon>
        <taxon>asterids</taxon>
        <taxon>Ericales</taxon>
        <taxon>Ericaceae</taxon>
        <taxon>Ericoideae</taxon>
        <taxon>Rhodoreae</taxon>
        <taxon>Rhododendron</taxon>
    </lineage>
</organism>
<dbReference type="OrthoDB" id="202415at2759"/>
<dbReference type="SMART" id="SM00672">
    <property type="entry name" value="CAP10"/>
    <property type="match status" value="1"/>
</dbReference>
<evidence type="ECO:0000313" key="2">
    <source>
        <dbReference type="EMBL" id="KAF7114904.1"/>
    </source>
</evidence>
<sequence length="347" mass="39783">MVESAWIESNFRVVILDGRAYMERHKKGHTSRELFTLWGILQLLRRYPGKLPDLDLMFSIADQSAIKVADYSGPNATIAPPPLFRYCGTDDTLEIVFPDWSFWGWAELHIKSWEGFLEELKGDKRWMDKEAYAHWKGTPLSPDRRDLLKCNISDKLDWGARLYKLAEDIVKAASDFVHEDLKMDYVYDYMFHVLSEYSKLMRYKPTIPKKAREICSETLACKATELHKKYLRESMVKGPTDVRPCNMPRPYDPHAFRTLLRSKANSKNHGPITQIDIAINGGVLLDWVRGGVGLVGAEVAHEGQGLEMVVGLVCGLGLRRKRVAGWQRWKMRDGPFLGVYIFLLSDG</sequence>
<dbReference type="PANTHER" id="PTHR12203">
    <property type="entry name" value="KDEL LYS-ASP-GLU-LEU CONTAINING - RELATED"/>
    <property type="match status" value="1"/>
</dbReference>
<dbReference type="InterPro" id="IPR051091">
    <property type="entry name" value="O-Glucosyltr/Glycosyltrsf_90"/>
</dbReference>
<evidence type="ECO:0000313" key="3">
    <source>
        <dbReference type="Proteomes" id="UP000626092"/>
    </source>
</evidence>
<dbReference type="Proteomes" id="UP000626092">
    <property type="component" value="Unassembled WGS sequence"/>
</dbReference>
<comment type="caution">
    <text evidence="2">The sequence shown here is derived from an EMBL/GenBank/DDBJ whole genome shotgun (WGS) entry which is preliminary data.</text>
</comment>
<keyword evidence="3" id="KW-1185">Reference proteome</keyword>
<dbReference type="Pfam" id="PF05686">
    <property type="entry name" value="Glyco_transf_90"/>
    <property type="match status" value="1"/>
</dbReference>
<proteinExistence type="predicted"/>
<dbReference type="PANTHER" id="PTHR12203:SF99">
    <property type="entry name" value="OS04G0534100 PROTEIN"/>
    <property type="match status" value="1"/>
</dbReference>
<dbReference type="AlphaFoldDB" id="A0A834FW17"/>
<name>A0A834FW17_RHOSS</name>
<feature type="domain" description="Glycosyl transferase CAP10" evidence="1">
    <location>
        <begin position="50"/>
        <end position="204"/>
    </location>
</feature>
<accession>A0A834FW17</accession>
<reference evidence="2" key="1">
    <citation type="submission" date="2019-11" db="EMBL/GenBank/DDBJ databases">
        <authorList>
            <person name="Liu Y."/>
            <person name="Hou J."/>
            <person name="Li T.-Q."/>
            <person name="Guan C.-H."/>
            <person name="Wu X."/>
            <person name="Wu H.-Z."/>
            <person name="Ling F."/>
            <person name="Zhang R."/>
            <person name="Shi X.-G."/>
            <person name="Ren J.-P."/>
            <person name="Chen E.-F."/>
            <person name="Sun J.-M."/>
        </authorList>
    </citation>
    <scope>NUCLEOTIDE SEQUENCE</scope>
    <source>
        <strain evidence="2">Adult_tree_wgs_1</strain>
        <tissue evidence="2">Leaves</tissue>
    </source>
</reference>
<gene>
    <name evidence="2" type="ORF">RHSIM_RhsimUnG0069200</name>
</gene>
<dbReference type="InterPro" id="IPR006598">
    <property type="entry name" value="CAP10"/>
</dbReference>